<feature type="transmembrane region" description="Helical" evidence="1">
    <location>
        <begin position="17"/>
        <end position="35"/>
    </location>
</feature>
<organism evidence="2 3">
    <name type="scientific">Abiotrophia defectiva</name>
    <name type="common">Streptococcus defectivus</name>
    <dbReference type="NCBI Taxonomy" id="46125"/>
    <lineage>
        <taxon>Bacteria</taxon>
        <taxon>Bacillati</taxon>
        <taxon>Bacillota</taxon>
        <taxon>Bacilli</taxon>
        <taxon>Lactobacillales</taxon>
        <taxon>Aerococcaceae</taxon>
        <taxon>Abiotrophia</taxon>
    </lineage>
</organism>
<dbReference type="EMBL" id="JABZFV010000001">
    <property type="protein sequence ID" value="MBF0934011.1"/>
    <property type="molecule type" value="Genomic_DNA"/>
</dbReference>
<keyword evidence="1" id="KW-0472">Membrane</keyword>
<evidence type="ECO:0000256" key="1">
    <source>
        <dbReference type="SAM" id="Phobius"/>
    </source>
</evidence>
<comment type="caution">
    <text evidence="2">The sequence shown here is derived from an EMBL/GenBank/DDBJ whole genome shotgun (WGS) entry which is preliminary data.</text>
</comment>
<accession>A0A929QS84</accession>
<sequence>MNIFKNVNWVWTVKKRAIAVLAFLNLYVNLLGSWWQSQDFYDYSKGGVDALESAQTILINIHRLDNYTYDYDTVVSDIIEYSRFIVIFGVVAFLFCSVILFLVWQISVAVEAKAKASGKRIKKGKFVFNKVEP</sequence>
<name>A0A929QS84_ABIDE</name>
<reference evidence="2" key="1">
    <citation type="submission" date="2020-04" db="EMBL/GenBank/DDBJ databases">
        <title>Deep metagenomics examines the oral microbiome during advanced dental caries in children, revealing novel taxa and co-occurrences with host molecules.</title>
        <authorList>
            <person name="Baker J.L."/>
            <person name="Morton J.T."/>
            <person name="Dinis M."/>
            <person name="Alvarez R."/>
            <person name="Tran N.C."/>
            <person name="Knight R."/>
            <person name="Edlund A."/>
        </authorList>
    </citation>
    <scope>NUCLEOTIDE SEQUENCE</scope>
    <source>
        <strain evidence="2">JCVI_23_bin.16</strain>
    </source>
</reference>
<feature type="transmembrane region" description="Helical" evidence="1">
    <location>
        <begin position="84"/>
        <end position="110"/>
    </location>
</feature>
<keyword evidence="1" id="KW-0812">Transmembrane</keyword>
<evidence type="ECO:0000313" key="2">
    <source>
        <dbReference type="EMBL" id="MBF0934011.1"/>
    </source>
</evidence>
<protein>
    <submittedName>
        <fullName evidence="2">Uncharacterized protein</fullName>
    </submittedName>
</protein>
<dbReference type="AlphaFoldDB" id="A0A929QS84"/>
<evidence type="ECO:0000313" key="3">
    <source>
        <dbReference type="Proteomes" id="UP000757900"/>
    </source>
</evidence>
<dbReference type="Proteomes" id="UP000757900">
    <property type="component" value="Unassembled WGS sequence"/>
</dbReference>
<proteinExistence type="predicted"/>
<gene>
    <name evidence="2" type="ORF">HXK00_00025</name>
</gene>
<keyword evidence="1" id="KW-1133">Transmembrane helix</keyword>